<accession>A0ABX7W4R6</accession>
<organism evidence="2 3">
    <name type="scientific">Billgrantia sulfidoxydans</name>
    <dbReference type="NCBI Taxonomy" id="2733484"/>
    <lineage>
        <taxon>Bacteria</taxon>
        <taxon>Pseudomonadati</taxon>
        <taxon>Pseudomonadota</taxon>
        <taxon>Gammaproteobacteria</taxon>
        <taxon>Oceanospirillales</taxon>
        <taxon>Halomonadaceae</taxon>
        <taxon>Billgrantia</taxon>
    </lineage>
</organism>
<dbReference type="Proteomes" id="UP000671868">
    <property type="component" value="Chromosome"/>
</dbReference>
<proteinExistence type="predicted"/>
<reference evidence="2 3" key="1">
    <citation type="journal article" date="2021" name="Front. Microbiol.">
        <title>Aerobic Denitrification and Heterotrophic Sulfur Oxidation in the Genus Halomonas Revealed by Six Novel Species Characterizations and Genome-Based Analysis.</title>
        <authorList>
            <person name="Wang L."/>
            <person name="Shao Z."/>
        </authorList>
    </citation>
    <scope>NUCLEOTIDE SEQUENCE [LARGE SCALE GENOMIC DNA]</scope>
    <source>
        <strain evidence="2 3">MCCC 1A11059</strain>
    </source>
</reference>
<feature type="signal peptide" evidence="1">
    <location>
        <begin position="1"/>
        <end position="26"/>
    </location>
</feature>
<dbReference type="EMBL" id="CP053381">
    <property type="protein sequence ID" value="QTP54677.1"/>
    <property type="molecule type" value="Genomic_DNA"/>
</dbReference>
<sequence>MALPITSTRWSLCLVLAAALSAPAIAADTPEPGHIHVTGTGEIDVAPDKATLTDRLWEQTAFVKAESAVLIPHYRDRTF</sequence>
<keyword evidence="1" id="KW-0732">Signal</keyword>
<evidence type="ECO:0000256" key="1">
    <source>
        <dbReference type="SAM" id="SignalP"/>
    </source>
</evidence>
<name>A0ABX7W4R6_9GAMM</name>
<keyword evidence="3" id="KW-1185">Reference proteome</keyword>
<gene>
    <name evidence="2" type="ORF">HNO51_08260</name>
</gene>
<evidence type="ECO:0000313" key="2">
    <source>
        <dbReference type="EMBL" id="QTP54677.1"/>
    </source>
</evidence>
<evidence type="ECO:0000313" key="3">
    <source>
        <dbReference type="Proteomes" id="UP000671868"/>
    </source>
</evidence>
<protein>
    <submittedName>
        <fullName evidence="2">Uncharacterized protein</fullName>
    </submittedName>
</protein>
<feature type="chain" id="PRO_5046523546" evidence="1">
    <location>
        <begin position="27"/>
        <end position="79"/>
    </location>
</feature>
<dbReference type="RefSeq" id="WP_209538922.1">
    <property type="nucleotide sequence ID" value="NZ_CP053381.1"/>
</dbReference>